<name>A0A0A9A2U5_ARUDO</name>
<reference evidence="1" key="1">
    <citation type="submission" date="2014-09" db="EMBL/GenBank/DDBJ databases">
        <authorList>
            <person name="Magalhaes I.L.F."/>
            <person name="Oliveira U."/>
            <person name="Santos F.R."/>
            <person name="Vidigal T.H.D.A."/>
            <person name="Brescovit A.D."/>
            <person name="Santos A.J."/>
        </authorList>
    </citation>
    <scope>NUCLEOTIDE SEQUENCE</scope>
    <source>
        <tissue evidence="1">Shoot tissue taken approximately 20 cm above the soil surface</tissue>
    </source>
</reference>
<evidence type="ECO:0000313" key="1">
    <source>
        <dbReference type="EMBL" id="JAD45411.1"/>
    </source>
</evidence>
<dbReference type="AlphaFoldDB" id="A0A0A9A2U5"/>
<accession>A0A0A9A2U5</accession>
<reference evidence="1" key="2">
    <citation type="journal article" date="2015" name="Data Brief">
        <title>Shoot transcriptome of the giant reed, Arundo donax.</title>
        <authorList>
            <person name="Barrero R.A."/>
            <person name="Guerrero F.D."/>
            <person name="Moolhuijzen P."/>
            <person name="Goolsby J.A."/>
            <person name="Tidwell J."/>
            <person name="Bellgard S.E."/>
            <person name="Bellgard M.I."/>
        </authorList>
    </citation>
    <scope>NUCLEOTIDE SEQUENCE</scope>
    <source>
        <tissue evidence="1">Shoot tissue taken approximately 20 cm above the soil surface</tissue>
    </source>
</reference>
<proteinExistence type="predicted"/>
<organism evidence="1">
    <name type="scientific">Arundo donax</name>
    <name type="common">Giant reed</name>
    <name type="synonym">Donax arundinaceus</name>
    <dbReference type="NCBI Taxonomy" id="35708"/>
    <lineage>
        <taxon>Eukaryota</taxon>
        <taxon>Viridiplantae</taxon>
        <taxon>Streptophyta</taxon>
        <taxon>Embryophyta</taxon>
        <taxon>Tracheophyta</taxon>
        <taxon>Spermatophyta</taxon>
        <taxon>Magnoliopsida</taxon>
        <taxon>Liliopsida</taxon>
        <taxon>Poales</taxon>
        <taxon>Poaceae</taxon>
        <taxon>PACMAD clade</taxon>
        <taxon>Arundinoideae</taxon>
        <taxon>Arundineae</taxon>
        <taxon>Arundo</taxon>
    </lineage>
</organism>
<protein>
    <submittedName>
        <fullName evidence="1">Uncharacterized protein</fullName>
    </submittedName>
</protein>
<sequence>MVLNRISCLLVFLCSFFGLHSIPFRFHFLWS</sequence>
<dbReference type="EMBL" id="GBRH01252484">
    <property type="protein sequence ID" value="JAD45411.1"/>
    <property type="molecule type" value="Transcribed_RNA"/>
</dbReference>